<keyword evidence="2" id="KW-1185">Reference proteome</keyword>
<protein>
    <submittedName>
        <fullName evidence="1">Uncharacterized protein</fullName>
    </submittedName>
</protein>
<gene>
    <name evidence="1" type="ORF">Patl1_17259</name>
</gene>
<comment type="caution">
    <text evidence="1">The sequence shown here is derived from an EMBL/GenBank/DDBJ whole genome shotgun (WGS) entry which is preliminary data.</text>
</comment>
<proteinExistence type="predicted"/>
<dbReference type="EMBL" id="CM047902">
    <property type="protein sequence ID" value="KAJ0094574.1"/>
    <property type="molecule type" value="Genomic_DNA"/>
</dbReference>
<sequence length="57" mass="6133">MGLFSVILNCFMPSSSSKVSDDVVKVYSSDKSKSKSKSSGAPLVVPYFPVNSMLSRL</sequence>
<organism evidence="1 2">
    <name type="scientific">Pistacia atlantica</name>
    <dbReference type="NCBI Taxonomy" id="434234"/>
    <lineage>
        <taxon>Eukaryota</taxon>
        <taxon>Viridiplantae</taxon>
        <taxon>Streptophyta</taxon>
        <taxon>Embryophyta</taxon>
        <taxon>Tracheophyta</taxon>
        <taxon>Spermatophyta</taxon>
        <taxon>Magnoliopsida</taxon>
        <taxon>eudicotyledons</taxon>
        <taxon>Gunneridae</taxon>
        <taxon>Pentapetalae</taxon>
        <taxon>rosids</taxon>
        <taxon>malvids</taxon>
        <taxon>Sapindales</taxon>
        <taxon>Anacardiaceae</taxon>
        <taxon>Pistacia</taxon>
    </lineage>
</organism>
<name>A0ACC1B6M0_9ROSI</name>
<evidence type="ECO:0000313" key="1">
    <source>
        <dbReference type="EMBL" id="KAJ0094574.1"/>
    </source>
</evidence>
<dbReference type="Proteomes" id="UP001164250">
    <property type="component" value="Chromosome 6"/>
</dbReference>
<reference evidence="2" key="1">
    <citation type="journal article" date="2023" name="G3 (Bethesda)">
        <title>Genome assembly and association tests identify interacting loci associated with vigor, precocity, and sex in interspecific pistachio rootstocks.</title>
        <authorList>
            <person name="Palmer W."/>
            <person name="Jacygrad E."/>
            <person name="Sagayaradj S."/>
            <person name="Cavanaugh K."/>
            <person name="Han R."/>
            <person name="Bertier L."/>
            <person name="Beede B."/>
            <person name="Kafkas S."/>
            <person name="Golino D."/>
            <person name="Preece J."/>
            <person name="Michelmore R."/>
        </authorList>
    </citation>
    <scope>NUCLEOTIDE SEQUENCE [LARGE SCALE GENOMIC DNA]</scope>
</reference>
<accession>A0ACC1B6M0</accession>
<evidence type="ECO:0000313" key="2">
    <source>
        <dbReference type="Proteomes" id="UP001164250"/>
    </source>
</evidence>